<proteinExistence type="predicted"/>
<evidence type="ECO:0000313" key="2">
    <source>
        <dbReference type="Proteomes" id="UP000257109"/>
    </source>
</evidence>
<organism evidence="1 2">
    <name type="scientific">Mucuna pruriens</name>
    <name type="common">Velvet bean</name>
    <name type="synonym">Dolichos pruriens</name>
    <dbReference type="NCBI Taxonomy" id="157652"/>
    <lineage>
        <taxon>Eukaryota</taxon>
        <taxon>Viridiplantae</taxon>
        <taxon>Streptophyta</taxon>
        <taxon>Embryophyta</taxon>
        <taxon>Tracheophyta</taxon>
        <taxon>Spermatophyta</taxon>
        <taxon>Magnoliopsida</taxon>
        <taxon>eudicotyledons</taxon>
        <taxon>Gunneridae</taxon>
        <taxon>Pentapetalae</taxon>
        <taxon>rosids</taxon>
        <taxon>fabids</taxon>
        <taxon>Fabales</taxon>
        <taxon>Fabaceae</taxon>
        <taxon>Papilionoideae</taxon>
        <taxon>50 kb inversion clade</taxon>
        <taxon>NPAAA clade</taxon>
        <taxon>indigoferoid/millettioid clade</taxon>
        <taxon>Phaseoleae</taxon>
        <taxon>Mucuna</taxon>
    </lineage>
</organism>
<keyword evidence="2" id="KW-1185">Reference proteome</keyword>
<name>A0A371EC95_MUCPR</name>
<protein>
    <submittedName>
        <fullName evidence="1">Uncharacterized protein</fullName>
    </submittedName>
</protein>
<comment type="caution">
    <text evidence="1">The sequence shown here is derived from an EMBL/GenBank/DDBJ whole genome shotgun (WGS) entry which is preliminary data.</text>
</comment>
<dbReference type="Proteomes" id="UP000257109">
    <property type="component" value="Unassembled WGS sequence"/>
</dbReference>
<dbReference type="AlphaFoldDB" id="A0A371EC95"/>
<sequence>MEGVVAKLVKEVSINPTKYVDLFSIEPCTTNNRVFVRAREWEPDLIYMYETILQDLGVTLPFNAFEAEQTKKSSEAVVVPHRTRSACLSYLIDVGLGGGCFRGSFVKPKEEGSPIVANIPSSKRGPNSASLTCACDHRARPPITSGQDFQPKDLIGPYFLLDTNKHLIRKIGLVARMEVISVFQARAKVESVRRTLDELLKDLSSVQVRLTPKEEQLAKEKEANAALKASVSFVESWYKDLEETRMDLEEGKMTIMAQHEEGFAKAVW</sequence>
<dbReference type="EMBL" id="QJKJ01014777">
    <property type="protein sequence ID" value="RDX63656.1"/>
    <property type="molecule type" value="Genomic_DNA"/>
</dbReference>
<gene>
    <name evidence="1" type="ORF">CR513_57885</name>
</gene>
<evidence type="ECO:0000313" key="1">
    <source>
        <dbReference type="EMBL" id="RDX63656.1"/>
    </source>
</evidence>
<reference evidence="1" key="1">
    <citation type="submission" date="2018-05" db="EMBL/GenBank/DDBJ databases">
        <title>Draft genome of Mucuna pruriens seed.</title>
        <authorList>
            <person name="Nnadi N.E."/>
            <person name="Vos R."/>
            <person name="Hasami M.H."/>
            <person name="Devisetty U.K."/>
            <person name="Aguiy J.C."/>
        </authorList>
    </citation>
    <scope>NUCLEOTIDE SEQUENCE [LARGE SCALE GENOMIC DNA]</scope>
    <source>
        <strain evidence="1">JCA_2017</strain>
    </source>
</reference>
<accession>A0A371EC95</accession>
<feature type="non-terminal residue" evidence="1">
    <location>
        <position position="1"/>
    </location>
</feature>